<feature type="region of interest" description="Disordered" evidence="1">
    <location>
        <begin position="46"/>
        <end position="96"/>
    </location>
</feature>
<evidence type="ECO:0000313" key="2">
    <source>
        <dbReference type="EMBL" id="KAG1889735.1"/>
    </source>
</evidence>
<comment type="caution">
    <text evidence="2">The sequence shown here is derived from an EMBL/GenBank/DDBJ whole genome shotgun (WGS) entry which is preliminary data.</text>
</comment>
<evidence type="ECO:0000313" key="4">
    <source>
        <dbReference type="Proteomes" id="UP001195769"/>
    </source>
</evidence>
<dbReference type="GeneID" id="64661985"/>
<dbReference type="EMBL" id="JABBWK010000152">
    <property type="protein sequence ID" value="KAG1889735.1"/>
    <property type="molecule type" value="Genomic_DNA"/>
</dbReference>
<evidence type="ECO:0000256" key="1">
    <source>
        <dbReference type="SAM" id="MobiDB-lite"/>
    </source>
</evidence>
<proteinExistence type="predicted"/>
<feature type="compositionally biased region" description="Polar residues" evidence="1">
    <location>
        <begin position="16"/>
        <end position="28"/>
    </location>
</feature>
<accession>A0AAD4HC05</accession>
<evidence type="ECO:0000313" key="3">
    <source>
        <dbReference type="EMBL" id="KAG1896341.1"/>
    </source>
</evidence>
<sequence>MSNPPLKSGSDLYPETSANSRQAQSTPISVASGSCTILKNHLNQKATVHDATDDECSSDSEGTVQSPSHHERHKRVRLQDILSQGDDRGEDFESPSKRAKVLTTTWTSTDPPDVLNYFNERMLELSYVTRRAFAARIRYARLRSHELDLMKSIVEYENEQSKIQVNAIDLQINSLKDTLRDAGVDMESKECRLSKDNIRMFSGDDDDDEASWQEDDSCDVTFSFGSSGSGSDYASDESHDD</sequence>
<feature type="compositionally biased region" description="Low complexity" evidence="1">
    <location>
        <begin position="222"/>
        <end position="231"/>
    </location>
</feature>
<feature type="region of interest" description="Disordered" evidence="1">
    <location>
        <begin position="222"/>
        <end position="241"/>
    </location>
</feature>
<protein>
    <submittedName>
        <fullName evidence="2">Uncharacterized protein</fullName>
    </submittedName>
</protein>
<dbReference type="AlphaFoldDB" id="A0AAD4HC05"/>
<reference evidence="2" key="1">
    <citation type="journal article" date="2020" name="New Phytol.">
        <title>Comparative genomics reveals dynamic genome evolution in host specialist ectomycorrhizal fungi.</title>
        <authorList>
            <person name="Lofgren L.A."/>
            <person name="Nguyen N.H."/>
            <person name="Vilgalys R."/>
            <person name="Ruytinx J."/>
            <person name="Liao H.L."/>
            <person name="Branco S."/>
            <person name="Kuo A."/>
            <person name="LaButti K."/>
            <person name="Lipzen A."/>
            <person name="Andreopoulos W."/>
            <person name="Pangilinan J."/>
            <person name="Riley R."/>
            <person name="Hundley H."/>
            <person name="Na H."/>
            <person name="Barry K."/>
            <person name="Grigoriev I.V."/>
            <person name="Stajich J.E."/>
            <person name="Kennedy P.G."/>
        </authorList>
    </citation>
    <scope>NUCLEOTIDE SEQUENCE</scope>
    <source>
        <strain evidence="2">FC203</strain>
    </source>
</reference>
<gene>
    <name evidence="3" type="ORF">F5891DRAFT_1193140</name>
    <name evidence="2" type="ORF">F5891DRAFT_1198450</name>
</gene>
<dbReference type="PROSITE" id="PS51257">
    <property type="entry name" value="PROKAR_LIPOPROTEIN"/>
    <property type="match status" value="1"/>
</dbReference>
<organism evidence="2 4">
    <name type="scientific">Suillus fuscotomentosus</name>
    <dbReference type="NCBI Taxonomy" id="1912939"/>
    <lineage>
        <taxon>Eukaryota</taxon>
        <taxon>Fungi</taxon>
        <taxon>Dikarya</taxon>
        <taxon>Basidiomycota</taxon>
        <taxon>Agaricomycotina</taxon>
        <taxon>Agaricomycetes</taxon>
        <taxon>Agaricomycetidae</taxon>
        <taxon>Boletales</taxon>
        <taxon>Suillineae</taxon>
        <taxon>Suillaceae</taxon>
        <taxon>Suillus</taxon>
    </lineage>
</organism>
<name>A0AAD4HC05_9AGAM</name>
<feature type="region of interest" description="Disordered" evidence="1">
    <location>
        <begin position="1"/>
        <end position="28"/>
    </location>
</feature>
<dbReference type="RefSeq" id="XP_041221917.1">
    <property type="nucleotide sequence ID" value="XM_041367687.1"/>
</dbReference>
<dbReference type="EMBL" id="JABBWK010000056">
    <property type="protein sequence ID" value="KAG1896341.1"/>
    <property type="molecule type" value="Genomic_DNA"/>
</dbReference>
<dbReference type="Proteomes" id="UP001195769">
    <property type="component" value="Unassembled WGS sequence"/>
</dbReference>
<keyword evidence="4" id="KW-1185">Reference proteome</keyword>